<keyword evidence="3" id="KW-0436">Ligase</keyword>
<organism evidence="11 12">
    <name type="scientific">Candidatus Collierbacteria bacterium CG10_big_fil_rev_8_21_14_0_10_44_9</name>
    <dbReference type="NCBI Taxonomy" id="1974535"/>
    <lineage>
        <taxon>Bacteria</taxon>
        <taxon>Candidatus Collieribacteriota</taxon>
    </lineage>
</organism>
<evidence type="ECO:0000259" key="10">
    <source>
        <dbReference type="PROSITE" id="PS51483"/>
    </source>
</evidence>
<keyword evidence="5" id="KW-0547">Nucleotide-binding</keyword>
<dbReference type="GO" id="GO:0003723">
    <property type="term" value="F:RNA binding"/>
    <property type="evidence" value="ECO:0007669"/>
    <property type="project" value="InterPro"/>
</dbReference>
<evidence type="ECO:0000256" key="6">
    <source>
        <dbReference type="ARBA" id="ARBA00022840"/>
    </source>
</evidence>
<dbReference type="SUPFAM" id="SSF56037">
    <property type="entry name" value="PheT/TilS domain"/>
    <property type="match status" value="1"/>
</dbReference>
<evidence type="ECO:0000256" key="1">
    <source>
        <dbReference type="ARBA" id="ARBA00001946"/>
    </source>
</evidence>
<evidence type="ECO:0000313" key="12">
    <source>
        <dbReference type="Proteomes" id="UP000230796"/>
    </source>
</evidence>
<dbReference type="Gene3D" id="3.50.40.10">
    <property type="entry name" value="Phenylalanyl-trna Synthetase, Chain B, domain 3"/>
    <property type="match status" value="1"/>
</dbReference>
<keyword evidence="9" id="KW-0030">Aminoacyl-tRNA synthetase</keyword>
<dbReference type="PROSITE" id="PS51483">
    <property type="entry name" value="B5"/>
    <property type="match status" value="1"/>
</dbReference>
<evidence type="ECO:0000313" key="11">
    <source>
        <dbReference type="EMBL" id="PIR98986.1"/>
    </source>
</evidence>
<dbReference type="GO" id="GO:0000287">
    <property type="term" value="F:magnesium ion binding"/>
    <property type="evidence" value="ECO:0007669"/>
    <property type="project" value="InterPro"/>
</dbReference>
<dbReference type="SMART" id="SM00874">
    <property type="entry name" value="B5"/>
    <property type="match status" value="1"/>
</dbReference>
<dbReference type="Pfam" id="PF03483">
    <property type="entry name" value="B3_4"/>
    <property type="match status" value="1"/>
</dbReference>
<accession>A0A2H0VIS8</accession>
<keyword evidence="4" id="KW-0479">Metal-binding</keyword>
<dbReference type="GO" id="GO:0004826">
    <property type="term" value="F:phenylalanine-tRNA ligase activity"/>
    <property type="evidence" value="ECO:0007669"/>
    <property type="project" value="UniProtKB-EC"/>
</dbReference>
<name>A0A2H0VIS8_9BACT</name>
<comment type="caution">
    <text evidence="11">The sequence shown here is derived from an EMBL/GenBank/DDBJ whole genome shotgun (WGS) entry which is preliminary data.</text>
</comment>
<dbReference type="Pfam" id="PF17759">
    <property type="entry name" value="tRNA_synthFbeta"/>
    <property type="match status" value="1"/>
</dbReference>
<dbReference type="InterPro" id="IPR005147">
    <property type="entry name" value="tRNA_synthase_B5-dom"/>
</dbReference>
<dbReference type="AlphaFoldDB" id="A0A2H0VIS8"/>
<feature type="non-terminal residue" evidence="11">
    <location>
        <position position="1"/>
    </location>
</feature>
<dbReference type="InterPro" id="IPR041616">
    <property type="entry name" value="PheRS_beta_core"/>
</dbReference>
<dbReference type="InterPro" id="IPR045864">
    <property type="entry name" value="aa-tRNA-synth_II/BPL/LPL"/>
</dbReference>
<dbReference type="EMBL" id="PFAF01000037">
    <property type="protein sequence ID" value="PIR98986.1"/>
    <property type="molecule type" value="Genomic_DNA"/>
</dbReference>
<keyword evidence="8" id="KW-0648">Protein biosynthesis</keyword>
<dbReference type="InterPro" id="IPR045060">
    <property type="entry name" value="Phe-tRNA-ligase_IIc_bsu"/>
</dbReference>
<dbReference type="SMART" id="SM00873">
    <property type="entry name" value="B3_4"/>
    <property type="match status" value="1"/>
</dbReference>
<comment type="cofactor">
    <cofactor evidence="1">
        <name>Mg(2+)</name>
        <dbReference type="ChEBI" id="CHEBI:18420"/>
    </cofactor>
</comment>
<dbReference type="PANTHER" id="PTHR10947">
    <property type="entry name" value="PHENYLALANYL-TRNA SYNTHETASE BETA CHAIN AND LEUCINE-RICH REPEAT-CONTAINING PROTEIN 47"/>
    <property type="match status" value="1"/>
</dbReference>
<sequence>NSLFMKIPLIWLKDYIDTNKSAAELASSFTQLGLMLDKPLDKTNVLDLEQRLNRSDLLSIIGCARDLAAFEGIPLKLPKLSTKPGLKPKDEILIPIKVNTPAVRRFQTRIFKGIKVGPSPNWLTDRLKLYCMEPINNIVDITNFVMVEYGQPMHAQDIAKLPGRDITIRSAKNGEKLTTLLGTEIKLDANIPILTSGNKPTVILGVVGGELTGVTDSTTDIILDSGNYDSRVIRKSSRQFKIMNETVSRDDKFLDPRAIDLAMARATDLILELAGGMYYTNDDYYPNPVVPKTQTLRLSRLQLLSGMDISLTTAKKILKSLEYSVIEEGEGSLTVEIPYFRTDVEVEDDLISDILRIHNYTLIPQISLSTPIPVDITPDIYRFEERLRDLLVAQGAHEHITNSLTTSNGQSDEVVLVNALSTDQNSLRTSLIPGLTHVLSTYVKHKQPSITVFEIGKTFTKQNNKYLEHRLLTVCATSDVRDSLATLLHSLGIIQSNIGAITPTSYTLDTQELMSLTKNYTGIVSEFTHTTSLDLSLLSPTKVVYADIVEALSSLKVGWNHITCKSMTKMNKTTNNYLITITWDGNSKSVTADKNLALKTLKEKLDIDSKS</sequence>
<dbReference type="InterPro" id="IPR005146">
    <property type="entry name" value="B3/B4_tRNA-bd"/>
</dbReference>
<evidence type="ECO:0000256" key="3">
    <source>
        <dbReference type="ARBA" id="ARBA00022598"/>
    </source>
</evidence>
<dbReference type="GO" id="GO:0005524">
    <property type="term" value="F:ATP binding"/>
    <property type="evidence" value="ECO:0007669"/>
    <property type="project" value="UniProtKB-KW"/>
</dbReference>
<keyword evidence="7" id="KW-0460">Magnesium</keyword>
<protein>
    <recommendedName>
        <fullName evidence="2">phenylalanine--tRNA ligase</fullName>
        <ecNumber evidence="2">6.1.1.20</ecNumber>
    </recommendedName>
</protein>
<proteinExistence type="predicted"/>
<gene>
    <name evidence="11" type="ORF">COT87_01865</name>
</gene>
<keyword evidence="6" id="KW-0067">ATP-binding</keyword>
<dbReference type="SUPFAM" id="SSF55681">
    <property type="entry name" value="Class II aaRS and biotin synthetases"/>
    <property type="match status" value="1"/>
</dbReference>
<dbReference type="SUPFAM" id="SSF46955">
    <property type="entry name" value="Putative DNA-binding domain"/>
    <property type="match status" value="2"/>
</dbReference>
<evidence type="ECO:0000256" key="8">
    <source>
        <dbReference type="ARBA" id="ARBA00022917"/>
    </source>
</evidence>
<evidence type="ECO:0000256" key="7">
    <source>
        <dbReference type="ARBA" id="ARBA00022842"/>
    </source>
</evidence>
<dbReference type="GO" id="GO:0006432">
    <property type="term" value="P:phenylalanyl-tRNA aminoacylation"/>
    <property type="evidence" value="ECO:0007669"/>
    <property type="project" value="InterPro"/>
</dbReference>
<dbReference type="EC" id="6.1.1.20" evidence="2"/>
<dbReference type="Pfam" id="PF03484">
    <property type="entry name" value="B5"/>
    <property type="match status" value="1"/>
</dbReference>
<dbReference type="Gene3D" id="3.30.930.10">
    <property type="entry name" value="Bira Bifunctional Protein, Domain 2"/>
    <property type="match status" value="1"/>
</dbReference>
<evidence type="ECO:0000256" key="5">
    <source>
        <dbReference type="ARBA" id="ARBA00022741"/>
    </source>
</evidence>
<evidence type="ECO:0000256" key="4">
    <source>
        <dbReference type="ARBA" id="ARBA00022723"/>
    </source>
</evidence>
<dbReference type="PANTHER" id="PTHR10947:SF0">
    <property type="entry name" value="PHENYLALANINE--TRNA LIGASE BETA SUBUNIT"/>
    <property type="match status" value="1"/>
</dbReference>
<dbReference type="Gene3D" id="3.30.56.10">
    <property type="match status" value="2"/>
</dbReference>
<feature type="domain" description="B5" evidence="10">
    <location>
        <begin position="289"/>
        <end position="365"/>
    </location>
</feature>
<dbReference type="GO" id="GO:0009328">
    <property type="term" value="C:phenylalanine-tRNA ligase complex"/>
    <property type="evidence" value="ECO:0007669"/>
    <property type="project" value="TreeGrafter"/>
</dbReference>
<reference evidence="12" key="1">
    <citation type="submission" date="2017-09" db="EMBL/GenBank/DDBJ databases">
        <title>Depth-based differentiation of microbial function through sediment-hosted aquifers and enrichment of novel symbionts in the deep terrestrial subsurface.</title>
        <authorList>
            <person name="Probst A.J."/>
            <person name="Ladd B."/>
            <person name="Jarett J.K."/>
            <person name="Geller-Mcgrath D.E."/>
            <person name="Sieber C.M.K."/>
            <person name="Emerson J.B."/>
            <person name="Anantharaman K."/>
            <person name="Thomas B.C."/>
            <person name="Malmstrom R."/>
            <person name="Stieglmeier M."/>
            <person name="Klingl A."/>
            <person name="Woyke T."/>
            <person name="Ryan C.M."/>
            <person name="Banfield J.F."/>
        </authorList>
    </citation>
    <scope>NUCLEOTIDE SEQUENCE [LARGE SCALE GENOMIC DNA]</scope>
</reference>
<evidence type="ECO:0000256" key="2">
    <source>
        <dbReference type="ARBA" id="ARBA00012814"/>
    </source>
</evidence>
<evidence type="ECO:0000256" key="9">
    <source>
        <dbReference type="ARBA" id="ARBA00023146"/>
    </source>
</evidence>
<dbReference type="InterPro" id="IPR020825">
    <property type="entry name" value="Phe-tRNA_synthase-like_B3/B4"/>
</dbReference>
<dbReference type="InterPro" id="IPR009061">
    <property type="entry name" value="DNA-bd_dom_put_sf"/>
</dbReference>
<dbReference type="Proteomes" id="UP000230796">
    <property type="component" value="Unassembled WGS sequence"/>
</dbReference>